<evidence type="ECO:0000256" key="5">
    <source>
        <dbReference type="ARBA" id="ARBA00022764"/>
    </source>
</evidence>
<dbReference type="GO" id="GO:0042597">
    <property type="term" value="C:periplasmic space"/>
    <property type="evidence" value="ECO:0007669"/>
    <property type="project" value="UniProtKB-SubCell"/>
</dbReference>
<gene>
    <name evidence="9" type="ORF">AA23TX_08501</name>
</gene>
<evidence type="ECO:0000256" key="2">
    <source>
        <dbReference type="ARBA" id="ARBA00005182"/>
    </source>
</evidence>
<evidence type="ECO:0000256" key="3">
    <source>
        <dbReference type="ARBA" id="ARBA00022679"/>
    </source>
</evidence>
<feature type="transmembrane region" description="Helical" evidence="7">
    <location>
        <begin position="40"/>
        <end position="59"/>
    </location>
</feature>
<keyword evidence="5" id="KW-0574">Periplasm</keyword>
<evidence type="ECO:0000256" key="4">
    <source>
        <dbReference type="ARBA" id="ARBA00022729"/>
    </source>
</evidence>
<dbReference type="InterPro" id="IPR031811">
    <property type="entry name" value="ALGX/ALGJ_SGNH-like"/>
</dbReference>
<keyword evidence="3" id="KW-0808">Transferase</keyword>
<protein>
    <recommendedName>
        <fullName evidence="8">AlgX/AlgJ SGNH hydrolase-like domain-containing protein</fullName>
    </recommendedName>
</protein>
<dbReference type="UniPathway" id="UPA00286"/>
<keyword evidence="6" id="KW-0016">Alginate biosynthesis</keyword>
<sequence>MPSRLRPQSPATGKLPLTPESWLPKEHNLYRPRHSSRQRTALTCAIVFFMAPVLLWVVGVQPTAFENRPLRPFPSLSDGWGFFTGLTGWATDHLPLRQAGVQAADGIGTGFFGDPPGSGQGTNHDTVGIDQGQHPAGTGDVPGYVYPQVIPGKDGWLYLGEDVNAKCRPVMDVDHVVSALQRLRGAVESSGRKFVLVFAPDKYTEEPSHLPDDYVGKSCAQARTTDFWNRVPRETGALDLRPALADAKQRLGRPLYDPNDTHWSYDGGLVLTYALGQAITPGSTTNWRAAPDGVRPWPADLARVLGRTEQRQLPTYSLSTDGGADRTRYIASDFRSPLHLTQPDGAAPVGSIAPKVGIVADSFTQFATPYLAATCQDVTIVHGDTVAESNVDQLAQMFADRDVVTFEFVERSVTGGSSSLLRDQTIGELANALARHPR</sequence>
<evidence type="ECO:0000256" key="6">
    <source>
        <dbReference type="ARBA" id="ARBA00022841"/>
    </source>
</evidence>
<organism evidence="9 10">
    <name type="scientific">Amycolatopsis camponoti</name>
    <dbReference type="NCBI Taxonomy" id="2606593"/>
    <lineage>
        <taxon>Bacteria</taxon>
        <taxon>Bacillati</taxon>
        <taxon>Actinomycetota</taxon>
        <taxon>Actinomycetes</taxon>
        <taxon>Pseudonocardiales</taxon>
        <taxon>Pseudonocardiaceae</taxon>
        <taxon>Amycolatopsis</taxon>
    </lineage>
</organism>
<proteinExistence type="predicted"/>
<dbReference type="AlphaFoldDB" id="A0A6I8M2U1"/>
<evidence type="ECO:0000313" key="9">
    <source>
        <dbReference type="EMBL" id="VVJ23604.1"/>
    </source>
</evidence>
<keyword evidence="7" id="KW-0472">Membrane</keyword>
<name>A0A6I8M2U1_9PSEU</name>
<keyword evidence="7" id="KW-1133">Transmembrane helix</keyword>
<dbReference type="Pfam" id="PF16822">
    <property type="entry name" value="ALGX"/>
    <property type="match status" value="1"/>
</dbReference>
<evidence type="ECO:0000259" key="8">
    <source>
        <dbReference type="Pfam" id="PF16822"/>
    </source>
</evidence>
<keyword evidence="4" id="KW-0732">Signal</keyword>
<evidence type="ECO:0000313" key="10">
    <source>
        <dbReference type="Proteomes" id="UP000399805"/>
    </source>
</evidence>
<accession>A0A6I8M2U1</accession>
<comment type="subcellular location">
    <subcellularLocation>
        <location evidence="1">Periplasm</location>
    </subcellularLocation>
</comment>
<comment type="pathway">
    <text evidence="2">Glycan biosynthesis; alginate biosynthesis.</text>
</comment>
<evidence type="ECO:0000256" key="1">
    <source>
        <dbReference type="ARBA" id="ARBA00004418"/>
    </source>
</evidence>
<keyword evidence="7" id="KW-0812">Transmembrane</keyword>
<dbReference type="EMBL" id="CABVGP010000003">
    <property type="protein sequence ID" value="VVJ23604.1"/>
    <property type="molecule type" value="Genomic_DNA"/>
</dbReference>
<feature type="domain" description="AlgX/AlgJ SGNH hydrolase-like" evidence="8">
    <location>
        <begin position="149"/>
        <end position="312"/>
    </location>
</feature>
<dbReference type="GO" id="GO:0042121">
    <property type="term" value="P:alginic acid biosynthetic process"/>
    <property type="evidence" value="ECO:0007669"/>
    <property type="project" value="UniProtKB-UniPathway"/>
</dbReference>
<dbReference type="Proteomes" id="UP000399805">
    <property type="component" value="Unassembled WGS sequence"/>
</dbReference>
<evidence type="ECO:0000256" key="7">
    <source>
        <dbReference type="SAM" id="Phobius"/>
    </source>
</evidence>
<dbReference type="RefSeq" id="WP_230863039.1">
    <property type="nucleotide sequence ID" value="NZ_CABVGP010000003.1"/>
</dbReference>
<dbReference type="GO" id="GO:0016740">
    <property type="term" value="F:transferase activity"/>
    <property type="evidence" value="ECO:0007669"/>
    <property type="project" value="UniProtKB-KW"/>
</dbReference>
<reference evidence="9 10" key="1">
    <citation type="submission" date="2019-09" db="EMBL/GenBank/DDBJ databases">
        <authorList>
            <person name="Leyn A S."/>
        </authorList>
    </citation>
    <scope>NUCLEOTIDE SEQUENCE [LARGE SCALE GENOMIC DNA]</scope>
    <source>
        <strain evidence="9">AA231_1</strain>
    </source>
</reference>
<keyword evidence="10" id="KW-1185">Reference proteome</keyword>